<organism evidence="2 3">
    <name type="scientific">Skeletonema marinoi</name>
    <dbReference type="NCBI Taxonomy" id="267567"/>
    <lineage>
        <taxon>Eukaryota</taxon>
        <taxon>Sar</taxon>
        <taxon>Stramenopiles</taxon>
        <taxon>Ochrophyta</taxon>
        <taxon>Bacillariophyta</taxon>
        <taxon>Coscinodiscophyceae</taxon>
        <taxon>Thalassiosirophycidae</taxon>
        <taxon>Thalassiosirales</taxon>
        <taxon>Skeletonemataceae</taxon>
        <taxon>Skeletonema</taxon>
        <taxon>Skeletonema marinoi-dohrnii complex</taxon>
    </lineage>
</organism>
<reference evidence="2" key="1">
    <citation type="submission" date="2023-06" db="EMBL/GenBank/DDBJ databases">
        <title>Survivors Of The Sea: Transcriptome response of Skeletonema marinoi to long-term dormancy.</title>
        <authorList>
            <person name="Pinder M.I.M."/>
            <person name="Kourtchenko O."/>
            <person name="Robertson E.K."/>
            <person name="Larsson T."/>
            <person name="Maumus F."/>
            <person name="Osuna-Cruz C.M."/>
            <person name="Vancaester E."/>
            <person name="Stenow R."/>
            <person name="Vandepoele K."/>
            <person name="Ploug H."/>
            <person name="Bruchert V."/>
            <person name="Godhe A."/>
            <person name="Topel M."/>
        </authorList>
    </citation>
    <scope>NUCLEOTIDE SEQUENCE</scope>
    <source>
        <strain evidence="2">R05AC</strain>
    </source>
</reference>
<feature type="region of interest" description="Disordered" evidence="1">
    <location>
        <begin position="1"/>
        <end position="199"/>
    </location>
</feature>
<feature type="compositionally biased region" description="Basic and acidic residues" evidence="1">
    <location>
        <begin position="145"/>
        <end position="155"/>
    </location>
</feature>
<name>A0AAD8YP37_9STRA</name>
<feature type="compositionally biased region" description="Polar residues" evidence="1">
    <location>
        <begin position="18"/>
        <end position="66"/>
    </location>
</feature>
<accession>A0AAD8YP37</accession>
<feature type="compositionally biased region" description="Basic and acidic residues" evidence="1">
    <location>
        <begin position="127"/>
        <end position="138"/>
    </location>
</feature>
<dbReference type="EMBL" id="JATAAI010000001">
    <property type="protein sequence ID" value="KAK1749029.1"/>
    <property type="molecule type" value="Genomic_DNA"/>
</dbReference>
<proteinExistence type="predicted"/>
<evidence type="ECO:0000313" key="2">
    <source>
        <dbReference type="EMBL" id="KAK1749029.1"/>
    </source>
</evidence>
<evidence type="ECO:0000313" key="3">
    <source>
        <dbReference type="Proteomes" id="UP001224775"/>
    </source>
</evidence>
<protein>
    <submittedName>
        <fullName evidence="2">Uncharacterized protein</fullName>
    </submittedName>
</protein>
<keyword evidence="3" id="KW-1185">Reference proteome</keyword>
<comment type="caution">
    <text evidence="2">The sequence shown here is derived from an EMBL/GenBank/DDBJ whole genome shotgun (WGS) entry which is preliminary data.</text>
</comment>
<feature type="compositionally biased region" description="Low complexity" evidence="1">
    <location>
        <begin position="177"/>
        <end position="199"/>
    </location>
</feature>
<evidence type="ECO:0000256" key="1">
    <source>
        <dbReference type="SAM" id="MobiDB-lite"/>
    </source>
</evidence>
<gene>
    <name evidence="2" type="ORF">QTG54_000968</name>
</gene>
<dbReference type="Proteomes" id="UP001224775">
    <property type="component" value="Unassembled WGS sequence"/>
</dbReference>
<dbReference type="AlphaFoldDB" id="A0AAD8YP37"/>
<sequence>MEDDEDFEELFSFAAASPQPTEKASPSTSSEFDMINNNSSDDSATGDNARTTSNSAMMPSTPGSTSDFDDLFGTPPPRESAATSSFGAEATKQQEDPETSFLGSDALDDFQVHDEGTQDFLDWLDDDAGKKEPSKNAGHEIPSSNDKDDVGGAKNDDEDDFDFDQMLSEVGIDDTKPTPTAPTAAKPVPKPVQSKKSCS</sequence>